<dbReference type="EMBL" id="WNKU01000030">
    <property type="protein sequence ID" value="MTV50624.1"/>
    <property type="molecule type" value="Genomic_DNA"/>
</dbReference>
<dbReference type="PANTHER" id="PTHR47619:SF1">
    <property type="entry name" value="EXODEOXYRIBONUCLEASE WALJ"/>
    <property type="match status" value="1"/>
</dbReference>
<dbReference type="Proteomes" id="UP000430670">
    <property type="component" value="Unassembled WGS sequence"/>
</dbReference>
<evidence type="ECO:0000313" key="2">
    <source>
        <dbReference type="EMBL" id="MTV50624.1"/>
    </source>
</evidence>
<keyword evidence="3" id="KW-1185">Reference proteome</keyword>
<dbReference type="PANTHER" id="PTHR47619">
    <property type="entry name" value="METALLO-HYDROLASE YYCJ-RELATED"/>
    <property type="match status" value="1"/>
</dbReference>
<reference evidence="2 3" key="1">
    <citation type="submission" date="2019-11" db="EMBL/GenBank/DDBJ databases">
        <title>Whole-genome sequence of a the green, strictly anaerobic photosynthetic bacterium Heliobacillus mobilis DSM 6151.</title>
        <authorList>
            <person name="Kyndt J.A."/>
            <person name="Meyer T.E."/>
        </authorList>
    </citation>
    <scope>NUCLEOTIDE SEQUENCE [LARGE SCALE GENOMIC DNA]</scope>
    <source>
        <strain evidence="2 3">DSM 6151</strain>
    </source>
</reference>
<dbReference type="GO" id="GO:0016787">
    <property type="term" value="F:hydrolase activity"/>
    <property type="evidence" value="ECO:0007669"/>
    <property type="project" value="UniProtKB-KW"/>
</dbReference>
<proteinExistence type="predicted"/>
<evidence type="ECO:0000259" key="1">
    <source>
        <dbReference type="SMART" id="SM00849"/>
    </source>
</evidence>
<comment type="caution">
    <text evidence="2">The sequence shown here is derived from an EMBL/GenBank/DDBJ whole genome shotgun (WGS) entry which is preliminary data.</text>
</comment>
<accession>A0A6I3SNM0</accession>
<dbReference type="Pfam" id="PF12706">
    <property type="entry name" value="Lactamase_B_2"/>
    <property type="match status" value="1"/>
</dbReference>
<feature type="domain" description="Metallo-beta-lactamase" evidence="1">
    <location>
        <begin position="23"/>
        <end position="203"/>
    </location>
</feature>
<keyword evidence="2" id="KW-0378">Hydrolase</keyword>
<dbReference type="InterPro" id="IPR036866">
    <property type="entry name" value="RibonucZ/Hydroxyglut_hydro"/>
</dbReference>
<evidence type="ECO:0000313" key="3">
    <source>
        <dbReference type="Proteomes" id="UP000430670"/>
    </source>
</evidence>
<sequence length="312" mass="33894">MPSEYTGGAGGNMRYTTIASGSSGNCSYIEGNDTRILVDAGLTGKQVEKGLSAVGVDPKRIDAVVVTHEHIDHVRGVGVLARRYKLPVYATEGTWEGMAGCIGKVPEEQVRVVDSDCKIAIKDVDVEIFPTPHDARQSIGITVSDGEKRVGLATDAGYVTRGMGRRLMGCEGLIFEANHDPHMLQYGPYPPHLKRRIASEKGHLSNPVCGEALAKLCDSGTRQIILAHLSAENNNPHVALQTVESILTERGHEVELTAADIPAVVGLENVRTVAEQCCLRWPGVPDKEPQKPRERIRLAVAPRYEAHRLEEI</sequence>
<dbReference type="InterPro" id="IPR052533">
    <property type="entry name" value="WalJ/YycJ-like"/>
</dbReference>
<organism evidence="2 3">
    <name type="scientific">Heliobacterium mobile</name>
    <name type="common">Heliobacillus mobilis</name>
    <dbReference type="NCBI Taxonomy" id="28064"/>
    <lineage>
        <taxon>Bacteria</taxon>
        <taxon>Bacillati</taxon>
        <taxon>Bacillota</taxon>
        <taxon>Clostridia</taxon>
        <taxon>Eubacteriales</taxon>
        <taxon>Heliobacteriaceae</taxon>
        <taxon>Heliobacterium</taxon>
    </lineage>
</organism>
<dbReference type="OrthoDB" id="9781189at2"/>
<gene>
    <name evidence="2" type="ORF">GJ688_16930</name>
</gene>
<dbReference type="SUPFAM" id="SSF56281">
    <property type="entry name" value="Metallo-hydrolase/oxidoreductase"/>
    <property type="match status" value="1"/>
</dbReference>
<dbReference type="SMART" id="SM00849">
    <property type="entry name" value="Lactamase_B"/>
    <property type="match status" value="1"/>
</dbReference>
<protein>
    <submittedName>
        <fullName evidence="2">MBL fold metallo-hydrolase</fullName>
    </submittedName>
</protein>
<name>A0A6I3SNM0_HELMO</name>
<dbReference type="InterPro" id="IPR001279">
    <property type="entry name" value="Metallo-B-lactamas"/>
</dbReference>
<dbReference type="AlphaFoldDB" id="A0A6I3SNM0"/>
<dbReference type="Gene3D" id="3.60.15.10">
    <property type="entry name" value="Ribonuclease Z/Hydroxyacylglutathione hydrolase-like"/>
    <property type="match status" value="1"/>
</dbReference>